<dbReference type="AlphaFoldDB" id="A0A3N0HYJ0"/>
<dbReference type="EMBL" id="RJQC01000003">
    <property type="protein sequence ID" value="RNM29811.1"/>
    <property type="molecule type" value="Genomic_DNA"/>
</dbReference>
<dbReference type="RefSeq" id="WP_128520875.1">
    <property type="nucleotide sequence ID" value="NZ_CAUWBR010000007.1"/>
</dbReference>
<name>A0A3N0HYJ0_9FIRM</name>
<proteinExistence type="predicted"/>
<dbReference type="SUPFAM" id="SSF46785">
    <property type="entry name" value="Winged helix' DNA-binding domain"/>
    <property type="match status" value="1"/>
</dbReference>
<protein>
    <recommendedName>
        <fullName evidence="3">MarR family transcriptional regulator</fullName>
    </recommendedName>
</protein>
<evidence type="ECO:0008006" key="3">
    <source>
        <dbReference type="Google" id="ProtNLM"/>
    </source>
</evidence>
<dbReference type="Gene3D" id="1.10.10.10">
    <property type="entry name" value="Winged helix-like DNA-binding domain superfamily/Winged helix DNA-binding domain"/>
    <property type="match status" value="1"/>
</dbReference>
<dbReference type="InterPro" id="IPR036388">
    <property type="entry name" value="WH-like_DNA-bd_sf"/>
</dbReference>
<evidence type="ECO:0000313" key="1">
    <source>
        <dbReference type="EMBL" id="RNM29811.1"/>
    </source>
</evidence>
<evidence type="ECO:0000313" key="2">
    <source>
        <dbReference type="Proteomes" id="UP000276568"/>
    </source>
</evidence>
<comment type="caution">
    <text evidence="1">The sequence shown here is derived from an EMBL/GenBank/DDBJ whole genome shotgun (WGS) entry which is preliminary data.</text>
</comment>
<dbReference type="Proteomes" id="UP000276568">
    <property type="component" value="Unassembled WGS sequence"/>
</dbReference>
<sequence length="156" mass="18039">MAETIEKDLLYHAIRSLTTRALLDRLSCDREQLFQKMSSADFMFMVVVVNHPGRMYINDLAQQMQLPIRKISEMAQTLAAQDLIRWEFEGNGDQGTYVVPTKMGKKATQDQIDILEGYYTKVIQRYGKDRFKGLVKNLNELESIMAKGILELEEEK</sequence>
<dbReference type="OrthoDB" id="1778722at2"/>
<gene>
    <name evidence="1" type="ORF">EDX97_09305</name>
</gene>
<accession>A0A3N0HYJ0</accession>
<reference evidence="1 2" key="1">
    <citation type="submission" date="2018-11" db="EMBL/GenBank/DDBJ databases">
        <title>Clostridium sp. nov., a member of the family Erysipelotrichaceae isolated from pig faeces.</title>
        <authorList>
            <person name="Chang Y.-H."/>
        </authorList>
    </citation>
    <scope>NUCLEOTIDE SEQUENCE [LARGE SCALE GENOMIC DNA]</scope>
    <source>
        <strain evidence="1 2">YH-panp20</strain>
    </source>
</reference>
<keyword evidence="2" id="KW-1185">Reference proteome</keyword>
<organism evidence="1 2">
    <name type="scientific">Absicoccus porci</name>
    <dbReference type="NCBI Taxonomy" id="2486576"/>
    <lineage>
        <taxon>Bacteria</taxon>
        <taxon>Bacillati</taxon>
        <taxon>Bacillota</taxon>
        <taxon>Erysipelotrichia</taxon>
        <taxon>Erysipelotrichales</taxon>
        <taxon>Erysipelotrichaceae</taxon>
        <taxon>Absicoccus</taxon>
    </lineage>
</organism>
<dbReference type="InterPro" id="IPR036390">
    <property type="entry name" value="WH_DNA-bd_sf"/>
</dbReference>